<dbReference type="Proteomes" id="UP000298663">
    <property type="component" value="Unassembled WGS sequence"/>
</dbReference>
<dbReference type="EMBL" id="AZBU02000011">
    <property type="protein sequence ID" value="TKR61067.1"/>
    <property type="molecule type" value="Genomic_DNA"/>
</dbReference>
<dbReference type="AlphaFoldDB" id="A0A4U5LXW1"/>
<comment type="caution">
    <text evidence="1">The sequence shown here is derived from an EMBL/GenBank/DDBJ whole genome shotgun (WGS) entry which is preliminary data.</text>
</comment>
<evidence type="ECO:0000313" key="1">
    <source>
        <dbReference type="EMBL" id="TKR61067.1"/>
    </source>
</evidence>
<evidence type="ECO:0000313" key="2">
    <source>
        <dbReference type="Proteomes" id="UP000298663"/>
    </source>
</evidence>
<proteinExistence type="predicted"/>
<keyword evidence="2" id="KW-1185">Reference proteome</keyword>
<accession>A0A4U5LXW1</accession>
<name>A0A4U5LXW1_STECR</name>
<reference evidence="1 2" key="2">
    <citation type="journal article" date="2019" name="G3 (Bethesda)">
        <title>Hybrid Assembly of the Genome of the Entomopathogenic Nematode Steinernema carpocapsae Identifies the X-Chromosome.</title>
        <authorList>
            <person name="Serra L."/>
            <person name="Macchietto M."/>
            <person name="Macias-Munoz A."/>
            <person name="McGill C.J."/>
            <person name="Rodriguez I.M."/>
            <person name="Rodriguez B."/>
            <person name="Murad R."/>
            <person name="Mortazavi A."/>
        </authorList>
    </citation>
    <scope>NUCLEOTIDE SEQUENCE [LARGE SCALE GENOMIC DNA]</scope>
    <source>
        <strain evidence="1 2">ALL</strain>
    </source>
</reference>
<protein>
    <submittedName>
        <fullName evidence="1">Uncharacterized protein</fullName>
    </submittedName>
</protein>
<sequence length="104" mass="11561">MFLRCSILAHEVSFARSFVIHVAVSTNSDAFPGQKKAIKGLVFARKSLLRTSEKKENTKSTSSGRGDALQREIGLLRCKIDVGGCNNWCNPWNNILMCDEEEEG</sequence>
<organism evidence="1 2">
    <name type="scientific">Steinernema carpocapsae</name>
    <name type="common">Entomopathogenic nematode</name>
    <dbReference type="NCBI Taxonomy" id="34508"/>
    <lineage>
        <taxon>Eukaryota</taxon>
        <taxon>Metazoa</taxon>
        <taxon>Ecdysozoa</taxon>
        <taxon>Nematoda</taxon>
        <taxon>Chromadorea</taxon>
        <taxon>Rhabditida</taxon>
        <taxon>Tylenchina</taxon>
        <taxon>Panagrolaimomorpha</taxon>
        <taxon>Strongyloidoidea</taxon>
        <taxon>Steinernematidae</taxon>
        <taxon>Steinernema</taxon>
    </lineage>
</organism>
<reference evidence="1 2" key="1">
    <citation type="journal article" date="2015" name="Genome Biol.">
        <title>Comparative genomics of Steinernema reveals deeply conserved gene regulatory networks.</title>
        <authorList>
            <person name="Dillman A.R."/>
            <person name="Macchietto M."/>
            <person name="Porter C.F."/>
            <person name="Rogers A."/>
            <person name="Williams B."/>
            <person name="Antoshechkin I."/>
            <person name="Lee M.M."/>
            <person name="Goodwin Z."/>
            <person name="Lu X."/>
            <person name="Lewis E.E."/>
            <person name="Goodrich-Blair H."/>
            <person name="Stock S.P."/>
            <person name="Adams B.J."/>
            <person name="Sternberg P.W."/>
            <person name="Mortazavi A."/>
        </authorList>
    </citation>
    <scope>NUCLEOTIDE SEQUENCE [LARGE SCALE GENOMIC DNA]</scope>
    <source>
        <strain evidence="1 2">ALL</strain>
    </source>
</reference>
<gene>
    <name evidence="1" type="ORF">L596_028228</name>
</gene>